<reference evidence="1 2" key="1">
    <citation type="submission" date="2018-08" db="EMBL/GenBank/DDBJ databases">
        <title>A genome reference for cultivated species of the human gut microbiota.</title>
        <authorList>
            <person name="Zou Y."/>
            <person name="Xue W."/>
            <person name="Luo G."/>
        </authorList>
    </citation>
    <scope>NUCLEOTIDE SEQUENCE [LARGE SCALE GENOMIC DNA]</scope>
    <source>
        <strain evidence="1 2">AM46-16</strain>
    </source>
</reference>
<dbReference type="InterPro" id="IPR011330">
    <property type="entry name" value="Glyco_hydro/deAcase_b/a-brl"/>
</dbReference>
<comment type="caution">
    <text evidence="1">The sequence shown here is derived from an EMBL/GenBank/DDBJ whole genome shotgun (WGS) entry which is preliminary data.</text>
</comment>
<dbReference type="SUPFAM" id="SSF88713">
    <property type="entry name" value="Glycoside hydrolase/deacetylase"/>
    <property type="match status" value="1"/>
</dbReference>
<dbReference type="GO" id="GO:0005975">
    <property type="term" value="P:carbohydrate metabolic process"/>
    <property type="evidence" value="ECO:0007669"/>
    <property type="project" value="InterPro"/>
</dbReference>
<proteinExistence type="predicted"/>
<name>A0A413QDU3_9FIRM</name>
<dbReference type="Gene3D" id="3.20.20.370">
    <property type="entry name" value="Glycoside hydrolase/deacetylase"/>
    <property type="match status" value="1"/>
</dbReference>
<dbReference type="AlphaFoldDB" id="A0A413QDU3"/>
<dbReference type="EMBL" id="QSEW01000029">
    <property type="protein sequence ID" value="RGZ96821.1"/>
    <property type="molecule type" value="Genomic_DNA"/>
</dbReference>
<evidence type="ECO:0000313" key="1">
    <source>
        <dbReference type="EMBL" id="RGZ96821.1"/>
    </source>
</evidence>
<accession>A0A413QDU3</accession>
<sequence>MKMKKSFVITIDTESDNQWNVNNNQSTENALYIPRFQELCEKYDFKPVYLVDYSMANNNYLVEYLSSCYKRGMCEIGMHLHAWDTPPFVEMDKQKTGRPYLIEYSLDIMEEKIATLDKLLKSKFGETIISHRAGRWAMNDMYFALLKKYGYKIDCSYTPGINWGKVIGASQGGADYSNETGVPFFDSKSGILEVPATVKKIHYMKQISPKELVKLGFGRNVWLRPALFSNKEMLTLVNKNKSNIDEFMMHSSELMPGGSPYFKAKEDIENLYSRLDQFFLEIHKSHKGSTLAEVYKSVSDKRKDNLNDF</sequence>
<dbReference type="Proteomes" id="UP000284962">
    <property type="component" value="Unassembled WGS sequence"/>
</dbReference>
<organism evidence="1 2">
    <name type="scientific">Dorea formicigenerans</name>
    <dbReference type="NCBI Taxonomy" id="39486"/>
    <lineage>
        <taxon>Bacteria</taxon>
        <taxon>Bacillati</taxon>
        <taxon>Bacillota</taxon>
        <taxon>Clostridia</taxon>
        <taxon>Lachnospirales</taxon>
        <taxon>Lachnospiraceae</taxon>
        <taxon>Dorea</taxon>
    </lineage>
</organism>
<protein>
    <submittedName>
        <fullName evidence="1">Deacetylase</fullName>
    </submittedName>
</protein>
<evidence type="ECO:0000313" key="2">
    <source>
        <dbReference type="Proteomes" id="UP000284962"/>
    </source>
</evidence>
<gene>
    <name evidence="1" type="ORF">DW957_15090</name>
</gene>